<dbReference type="PANTHER" id="PTHR44591">
    <property type="entry name" value="STRESS RESPONSE REGULATOR PROTEIN 1"/>
    <property type="match status" value="1"/>
</dbReference>
<proteinExistence type="predicted"/>
<dbReference type="InterPro" id="IPR050595">
    <property type="entry name" value="Bact_response_regulator"/>
</dbReference>
<evidence type="ECO:0000256" key="1">
    <source>
        <dbReference type="ARBA" id="ARBA00022553"/>
    </source>
</evidence>
<sequence>MDLLTRLRNKNILLVDDDEWIRDSMGAFFDSEGCFFNAVENAEAGIDALREKEYDIIIADYRLPGMDGLVFFDRIRRFPAAPLKILITAHGDQALAEKAFAAGVNDYIAKPFQMQDIETSLTRLMDGRNK</sequence>
<dbReference type="OrthoDB" id="5420815at2"/>
<dbReference type="SUPFAM" id="SSF52172">
    <property type="entry name" value="CheY-like"/>
    <property type="match status" value="1"/>
</dbReference>
<dbReference type="AlphaFoldDB" id="A0A5K7Z7X2"/>
<accession>A0A5K7Z7X2</accession>
<dbReference type="Pfam" id="PF00072">
    <property type="entry name" value="Response_reg"/>
    <property type="match status" value="1"/>
</dbReference>
<gene>
    <name evidence="4" type="ORF">DSCW_55390</name>
</gene>
<dbReference type="GO" id="GO:0000160">
    <property type="term" value="P:phosphorelay signal transduction system"/>
    <property type="evidence" value="ECO:0007669"/>
    <property type="project" value="InterPro"/>
</dbReference>
<organism evidence="4 5">
    <name type="scientific">Desulfosarcina widdelii</name>
    <dbReference type="NCBI Taxonomy" id="947919"/>
    <lineage>
        <taxon>Bacteria</taxon>
        <taxon>Pseudomonadati</taxon>
        <taxon>Thermodesulfobacteriota</taxon>
        <taxon>Desulfobacteria</taxon>
        <taxon>Desulfobacterales</taxon>
        <taxon>Desulfosarcinaceae</taxon>
        <taxon>Desulfosarcina</taxon>
    </lineage>
</organism>
<dbReference type="Gene3D" id="3.40.50.2300">
    <property type="match status" value="1"/>
</dbReference>
<name>A0A5K7Z7X2_9BACT</name>
<keyword evidence="1 2" id="KW-0597">Phosphoprotein</keyword>
<dbReference type="Proteomes" id="UP000427769">
    <property type="component" value="Chromosome"/>
</dbReference>
<feature type="modified residue" description="4-aspartylphosphate" evidence="2">
    <location>
        <position position="60"/>
    </location>
</feature>
<evidence type="ECO:0000313" key="5">
    <source>
        <dbReference type="Proteomes" id="UP000427769"/>
    </source>
</evidence>
<dbReference type="PANTHER" id="PTHR44591:SF3">
    <property type="entry name" value="RESPONSE REGULATORY DOMAIN-CONTAINING PROTEIN"/>
    <property type="match status" value="1"/>
</dbReference>
<evidence type="ECO:0000256" key="2">
    <source>
        <dbReference type="PROSITE-ProRule" id="PRU00169"/>
    </source>
</evidence>
<evidence type="ECO:0000259" key="3">
    <source>
        <dbReference type="PROSITE" id="PS50110"/>
    </source>
</evidence>
<dbReference type="CDD" id="cd00156">
    <property type="entry name" value="REC"/>
    <property type="match status" value="1"/>
</dbReference>
<dbReference type="RefSeq" id="WP_155306788.1">
    <property type="nucleotide sequence ID" value="NZ_AP021875.1"/>
</dbReference>
<dbReference type="PROSITE" id="PS50110">
    <property type="entry name" value="RESPONSE_REGULATORY"/>
    <property type="match status" value="1"/>
</dbReference>
<dbReference type="KEGG" id="dwd:DSCW_55390"/>
<protein>
    <recommendedName>
        <fullName evidence="3">Response regulatory domain-containing protein</fullName>
    </recommendedName>
</protein>
<keyword evidence="5" id="KW-1185">Reference proteome</keyword>
<dbReference type="InterPro" id="IPR001789">
    <property type="entry name" value="Sig_transdc_resp-reg_receiver"/>
</dbReference>
<feature type="domain" description="Response regulatory" evidence="3">
    <location>
        <begin position="11"/>
        <end position="125"/>
    </location>
</feature>
<reference evidence="4 5" key="1">
    <citation type="submission" date="2019-11" db="EMBL/GenBank/DDBJ databases">
        <title>Comparative genomics of hydrocarbon-degrading Desulfosarcina strains.</title>
        <authorList>
            <person name="Watanabe M."/>
            <person name="Kojima H."/>
            <person name="Fukui M."/>
        </authorList>
    </citation>
    <scope>NUCLEOTIDE SEQUENCE [LARGE SCALE GENOMIC DNA]</scope>
    <source>
        <strain evidence="4 5">PP31</strain>
    </source>
</reference>
<evidence type="ECO:0000313" key="4">
    <source>
        <dbReference type="EMBL" id="BBO78122.1"/>
    </source>
</evidence>
<dbReference type="InterPro" id="IPR011006">
    <property type="entry name" value="CheY-like_superfamily"/>
</dbReference>
<dbReference type="EMBL" id="AP021875">
    <property type="protein sequence ID" value="BBO78122.1"/>
    <property type="molecule type" value="Genomic_DNA"/>
</dbReference>
<dbReference type="SMART" id="SM00448">
    <property type="entry name" value="REC"/>
    <property type="match status" value="1"/>
</dbReference>